<keyword evidence="3" id="KW-1185">Reference proteome</keyword>
<evidence type="ECO:0000313" key="2">
    <source>
        <dbReference type="EMBL" id="GAP16066.1"/>
    </source>
</evidence>
<organism evidence="2">
    <name type="scientific">Longilinea arvoryzae</name>
    <dbReference type="NCBI Taxonomy" id="360412"/>
    <lineage>
        <taxon>Bacteria</taxon>
        <taxon>Bacillati</taxon>
        <taxon>Chloroflexota</taxon>
        <taxon>Anaerolineae</taxon>
        <taxon>Anaerolineales</taxon>
        <taxon>Anaerolineaceae</taxon>
        <taxon>Longilinea</taxon>
    </lineage>
</organism>
<dbReference type="AlphaFoldDB" id="A0A0K8MYF0"/>
<dbReference type="PROSITE" id="PS51257">
    <property type="entry name" value="PROKAR_LIPOPROTEIN"/>
    <property type="match status" value="1"/>
</dbReference>
<feature type="signal peptide" evidence="1">
    <location>
        <begin position="1"/>
        <end position="27"/>
    </location>
</feature>
<dbReference type="RefSeq" id="WP_075075450.1">
    <property type="nucleotide sequence ID" value="NZ_DF967973.1"/>
</dbReference>
<proteinExistence type="predicted"/>
<evidence type="ECO:0008006" key="4">
    <source>
        <dbReference type="Google" id="ProtNLM"/>
    </source>
</evidence>
<dbReference type="Proteomes" id="UP000055060">
    <property type="component" value="Unassembled WGS sequence"/>
</dbReference>
<dbReference type="EMBL" id="DF967973">
    <property type="protein sequence ID" value="GAP16066.1"/>
    <property type="molecule type" value="Genomic_DNA"/>
</dbReference>
<protein>
    <recommendedName>
        <fullName evidence="4">Lipoprotein</fullName>
    </recommendedName>
</protein>
<feature type="chain" id="PRO_5005512993" description="Lipoprotein" evidence="1">
    <location>
        <begin position="28"/>
        <end position="124"/>
    </location>
</feature>
<evidence type="ECO:0000313" key="3">
    <source>
        <dbReference type="Proteomes" id="UP000055060"/>
    </source>
</evidence>
<keyword evidence="1" id="KW-0732">Signal</keyword>
<accession>A0A0K8MYF0</accession>
<reference evidence="2" key="1">
    <citation type="submission" date="2015-07" db="EMBL/GenBank/DDBJ databases">
        <title>Draft Genome Sequences of Anaerolinea thermolimosa IMO-1, Bellilinea caldifistulae GOMI-1, Leptolinea tardivitalis YMTK-2, Levilinea saccharolytica KIBI-1,Longilinea arvoryzae KOME-1, Previously Described as Members of the Anaerolineaceae (Chloroflexi).</title>
        <authorList>
            <person name="Sekiguchi Y."/>
            <person name="Ohashi A."/>
            <person name="Matsuura N."/>
            <person name="Tourlousse M.D."/>
        </authorList>
    </citation>
    <scope>NUCLEOTIDE SEQUENCE [LARGE SCALE GENOMIC DNA]</scope>
    <source>
        <strain evidence="2">KOME-1</strain>
    </source>
</reference>
<gene>
    <name evidence="2" type="ORF">LARV_03862</name>
</gene>
<name>A0A0K8MYF0_9CHLR</name>
<sequence length="124" mass="13548">MRRFFRWLPILIIPLLLCGCDSSKSSASCESTFSEGKTFENACQFTVTDETAHADLVFTAHLSAGTLRWSLTDPQGTIIEFGVVTPDAPVSYGKVFDAPDTGTWKLTLDLSAGVGNYSAEWKAY</sequence>
<evidence type="ECO:0000256" key="1">
    <source>
        <dbReference type="SAM" id="SignalP"/>
    </source>
</evidence>